<dbReference type="GO" id="GO:0016020">
    <property type="term" value="C:membrane"/>
    <property type="evidence" value="ECO:0007669"/>
    <property type="project" value="UniProtKB-SubCell"/>
</dbReference>
<evidence type="ECO:0000256" key="7">
    <source>
        <dbReference type="SAM" id="MobiDB-lite"/>
    </source>
</evidence>
<dbReference type="Gene3D" id="1.20.1250.20">
    <property type="entry name" value="MFS general substrate transporter like domains"/>
    <property type="match status" value="1"/>
</dbReference>
<dbReference type="EMBL" id="BQXU01000031">
    <property type="protein sequence ID" value="GKT49746.1"/>
    <property type="molecule type" value="Genomic_DNA"/>
</dbReference>
<feature type="transmembrane region" description="Helical" evidence="8">
    <location>
        <begin position="386"/>
        <end position="407"/>
    </location>
</feature>
<evidence type="ECO:0000256" key="4">
    <source>
        <dbReference type="ARBA" id="ARBA00022692"/>
    </source>
</evidence>
<comment type="similarity">
    <text evidence="2">Belongs to the major facilitator superfamily. Monocarboxylate porter (TC 2.A.1.13) family.</text>
</comment>
<gene>
    <name evidence="10" type="ORF">ColSpa_09927</name>
</gene>
<protein>
    <submittedName>
        <fullName evidence="10">MFS transporter asaE</fullName>
    </submittedName>
</protein>
<name>A0AA37PCH4_9PEZI</name>
<proteinExistence type="inferred from homology"/>
<feature type="domain" description="Major facilitator superfamily (MFS) profile" evidence="9">
    <location>
        <begin position="59"/>
        <end position="448"/>
    </location>
</feature>
<feature type="region of interest" description="Disordered" evidence="7">
    <location>
        <begin position="1"/>
        <end position="34"/>
    </location>
</feature>
<dbReference type="GO" id="GO:0022857">
    <property type="term" value="F:transmembrane transporter activity"/>
    <property type="evidence" value="ECO:0007669"/>
    <property type="project" value="InterPro"/>
</dbReference>
<dbReference type="CDD" id="cd17352">
    <property type="entry name" value="MFS_MCT_SLC16"/>
    <property type="match status" value="1"/>
</dbReference>
<dbReference type="InterPro" id="IPR050327">
    <property type="entry name" value="Proton-linked_MCT"/>
</dbReference>
<accession>A0AA37PCH4</accession>
<evidence type="ECO:0000313" key="10">
    <source>
        <dbReference type="EMBL" id="GKT49746.1"/>
    </source>
</evidence>
<keyword evidence="11" id="KW-1185">Reference proteome</keyword>
<dbReference type="InterPro" id="IPR020846">
    <property type="entry name" value="MFS_dom"/>
</dbReference>
<feature type="transmembrane region" description="Helical" evidence="8">
    <location>
        <begin position="184"/>
        <end position="210"/>
    </location>
</feature>
<evidence type="ECO:0000256" key="8">
    <source>
        <dbReference type="SAM" id="Phobius"/>
    </source>
</evidence>
<dbReference type="RefSeq" id="XP_049132096.1">
    <property type="nucleotide sequence ID" value="XM_049276139.1"/>
</dbReference>
<dbReference type="PROSITE" id="PS50850">
    <property type="entry name" value="MFS"/>
    <property type="match status" value="1"/>
</dbReference>
<feature type="compositionally biased region" description="Polar residues" evidence="7">
    <location>
        <begin position="1"/>
        <end position="15"/>
    </location>
</feature>
<dbReference type="GeneID" id="73330729"/>
<reference evidence="10 11" key="1">
    <citation type="submission" date="2022-03" db="EMBL/GenBank/DDBJ databases">
        <title>Genome data of Colletotrichum spp.</title>
        <authorList>
            <person name="Utami Y.D."/>
            <person name="Hiruma K."/>
        </authorList>
    </citation>
    <scope>NUCLEOTIDE SEQUENCE [LARGE SCALE GENOMIC DNA]</scope>
    <source>
        <strain evidence="10 11">MAFF 239500</strain>
    </source>
</reference>
<feature type="transmembrane region" description="Helical" evidence="8">
    <location>
        <begin position="57"/>
        <end position="78"/>
    </location>
</feature>
<keyword evidence="6 8" id="KW-0472">Membrane</keyword>
<evidence type="ECO:0000256" key="6">
    <source>
        <dbReference type="ARBA" id="ARBA00023136"/>
    </source>
</evidence>
<dbReference type="AlphaFoldDB" id="A0AA37PCH4"/>
<comment type="caution">
    <text evidence="10">The sequence shown here is derived from an EMBL/GenBank/DDBJ whole genome shotgun (WGS) entry which is preliminary data.</text>
</comment>
<dbReference type="Proteomes" id="UP001055115">
    <property type="component" value="Unassembled WGS sequence"/>
</dbReference>
<dbReference type="InterPro" id="IPR011701">
    <property type="entry name" value="MFS"/>
</dbReference>
<feature type="transmembrane region" description="Helical" evidence="8">
    <location>
        <begin position="127"/>
        <end position="146"/>
    </location>
</feature>
<feature type="transmembrane region" description="Helical" evidence="8">
    <location>
        <begin position="349"/>
        <end position="374"/>
    </location>
</feature>
<evidence type="ECO:0000256" key="1">
    <source>
        <dbReference type="ARBA" id="ARBA00004141"/>
    </source>
</evidence>
<keyword evidence="4 8" id="KW-0812">Transmembrane</keyword>
<dbReference type="SUPFAM" id="SSF103473">
    <property type="entry name" value="MFS general substrate transporter"/>
    <property type="match status" value="1"/>
</dbReference>
<organism evidence="10 11">
    <name type="scientific">Colletotrichum spaethianum</name>
    <dbReference type="NCBI Taxonomy" id="700344"/>
    <lineage>
        <taxon>Eukaryota</taxon>
        <taxon>Fungi</taxon>
        <taxon>Dikarya</taxon>
        <taxon>Ascomycota</taxon>
        <taxon>Pezizomycotina</taxon>
        <taxon>Sordariomycetes</taxon>
        <taxon>Hypocreomycetidae</taxon>
        <taxon>Glomerellales</taxon>
        <taxon>Glomerellaceae</taxon>
        <taxon>Colletotrichum</taxon>
        <taxon>Colletotrichum spaethianum species complex</taxon>
    </lineage>
</organism>
<keyword evidence="3" id="KW-0813">Transport</keyword>
<dbReference type="PANTHER" id="PTHR11360:SF224">
    <property type="entry name" value="MAJOR FACILITATOR SUPERFAMILY (MFS) PROFILE DOMAIN-CONTAINING PROTEIN-RELATED"/>
    <property type="match status" value="1"/>
</dbReference>
<feature type="transmembrane region" description="Helical" evidence="8">
    <location>
        <begin position="152"/>
        <end position="172"/>
    </location>
</feature>
<dbReference type="PANTHER" id="PTHR11360">
    <property type="entry name" value="MONOCARBOXYLATE TRANSPORTER"/>
    <property type="match status" value="1"/>
</dbReference>
<evidence type="ECO:0000256" key="2">
    <source>
        <dbReference type="ARBA" id="ARBA00006727"/>
    </source>
</evidence>
<evidence type="ECO:0000313" key="11">
    <source>
        <dbReference type="Proteomes" id="UP001055115"/>
    </source>
</evidence>
<keyword evidence="5 8" id="KW-1133">Transmembrane helix</keyword>
<dbReference type="InterPro" id="IPR036259">
    <property type="entry name" value="MFS_trans_sf"/>
</dbReference>
<feature type="transmembrane region" description="Helical" evidence="8">
    <location>
        <begin position="419"/>
        <end position="440"/>
    </location>
</feature>
<feature type="transmembrane region" description="Helical" evidence="8">
    <location>
        <begin position="261"/>
        <end position="283"/>
    </location>
</feature>
<feature type="transmembrane region" description="Helical" evidence="8">
    <location>
        <begin position="324"/>
        <end position="343"/>
    </location>
</feature>
<evidence type="ECO:0000259" key="9">
    <source>
        <dbReference type="PROSITE" id="PS50850"/>
    </source>
</evidence>
<feature type="transmembrane region" description="Helical" evidence="8">
    <location>
        <begin position="216"/>
        <end position="240"/>
    </location>
</feature>
<comment type="subcellular location">
    <subcellularLocation>
        <location evidence="1">Membrane</location>
        <topology evidence="1">Multi-pass membrane protein</topology>
    </subcellularLocation>
</comment>
<feature type="transmembrane region" description="Helical" evidence="8">
    <location>
        <begin position="295"/>
        <end position="312"/>
    </location>
</feature>
<dbReference type="Pfam" id="PF07690">
    <property type="entry name" value="MFS_1"/>
    <property type="match status" value="1"/>
</dbReference>
<evidence type="ECO:0000256" key="3">
    <source>
        <dbReference type="ARBA" id="ARBA00022448"/>
    </source>
</evidence>
<feature type="transmembrane region" description="Helical" evidence="8">
    <location>
        <begin position="98"/>
        <end position="120"/>
    </location>
</feature>
<sequence length="448" mass="47968">MSEISGTETCTSTDHSTSKMEKGSIVSPSPQDDSVKTIQAEERAQQLNEYPDGGPTAWLAVAGATACLFVSFGWVNVIGVFQEYYQSNQLRDYTPSEIAWIPSLQIFFMFAGGIFAGKVFDDFGPRYLLVAGTFLHVLGLMMTSISKTYYQILLSQAVCSAIGASLVFSPAFSSVSTWFLKKRGAALGIVAAGSSIGGLVFPALIINLLPRVGFGWTLRCCAFMILALLLFANFALTSRIRPQKRPLEFMAFVRPLREPAFALWTIAVFFFYWGMFVPFTFIVAHATAHGMSPHLAQYLVMILNATSLFGRTVPNAMADKVGPFNVMIVMGALTSILILGLWLPSTGEAPIILFAVLFGISSGAGISLTPALCARLSPIRDIGVRTGTVFTISAFAGLTGSPISGAIISRSGGSFTNAIAFGGTSCAIGTMFFVATRVAFAGWKPAKI</sequence>
<evidence type="ECO:0000256" key="5">
    <source>
        <dbReference type="ARBA" id="ARBA00022989"/>
    </source>
</evidence>